<dbReference type="PANTHER" id="PTHR22950">
    <property type="entry name" value="AMINO ACID TRANSPORTER"/>
    <property type="match status" value="1"/>
</dbReference>
<keyword evidence="3 5" id="KW-1133">Transmembrane helix</keyword>
<feature type="transmembrane region" description="Helical" evidence="5">
    <location>
        <begin position="45"/>
        <end position="64"/>
    </location>
</feature>
<evidence type="ECO:0000256" key="2">
    <source>
        <dbReference type="ARBA" id="ARBA00022692"/>
    </source>
</evidence>
<dbReference type="EMBL" id="CAADRA010005874">
    <property type="protein sequence ID" value="VFT92982.1"/>
    <property type="molecule type" value="Genomic_DNA"/>
</dbReference>
<evidence type="ECO:0000256" key="5">
    <source>
        <dbReference type="SAM" id="Phobius"/>
    </source>
</evidence>
<name>A0A485L6S5_9STRA</name>
<keyword evidence="9" id="KW-1185">Reference proteome</keyword>
<dbReference type="GO" id="GO:0016020">
    <property type="term" value="C:membrane"/>
    <property type="evidence" value="ECO:0007669"/>
    <property type="project" value="UniProtKB-SubCell"/>
</dbReference>
<dbReference type="EMBL" id="VJMH01005853">
    <property type="protein sequence ID" value="KAF0692746.1"/>
    <property type="molecule type" value="Genomic_DNA"/>
</dbReference>
<evidence type="ECO:0000256" key="3">
    <source>
        <dbReference type="ARBA" id="ARBA00022989"/>
    </source>
</evidence>
<accession>A0A485L6S5</accession>
<protein>
    <submittedName>
        <fullName evidence="8">Aste57867_16204 protein</fullName>
    </submittedName>
</protein>
<comment type="subcellular location">
    <subcellularLocation>
        <location evidence="1">Membrane</location>
        <topology evidence="1">Multi-pass membrane protein</topology>
    </subcellularLocation>
</comment>
<evidence type="ECO:0000313" key="7">
    <source>
        <dbReference type="EMBL" id="KAF0692746.1"/>
    </source>
</evidence>
<evidence type="ECO:0000256" key="4">
    <source>
        <dbReference type="ARBA" id="ARBA00023136"/>
    </source>
</evidence>
<dbReference type="AlphaFoldDB" id="A0A485L6S5"/>
<keyword evidence="2 5" id="KW-0812">Transmembrane</keyword>
<evidence type="ECO:0000259" key="6">
    <source>
        <dbReference type="Pfam" id="PF01490"/>
    </source>
</evidence>
<dbReference type="GO" id="GO:0015179">
    <property type="term" value="F:L-amino acid transmembrane transporter activity"/>
    <property type="evidence" value="ECO:0007669"/>
    <property type="project" value="TreeGrafter"/>
</dbReference>
<evidence type="ECO:0000313" key="8">
    <source>
        <dbReference type="EMBL" id="VFT92982.1"/>
    </source>
</evidence>
<reference evidence="7" key="2">
    <citation type="submission" date="2019-06" db="EMBL/GenBank/DDBJ databases">
        <title>Genomics analysis of Aphanomyces spp. identifies a new class of oomycete effector associated with host adaptation.</title>
        <authorList>
            <person name="Gaulin E."/>
        </authorList>
    </citation>
    <scope>NUCLEOTIDE SEQUENCE</scope>
    <source>
        <strain evidence="7">CBS 578.67</strain>
    </source>
</reference>
<sequence length="414" mass="44673">MQITVVVAPMEASALLLKPSPSSSSSSSIQEPCTVHPHGTIGSSYVGILCAMLGAGIMTLPSTVSATSPALAMGLLVFTGLLAYASLWCLVLVANATRAYSYECLSCLFFPPALQWTMRALILIPCFGAMVMYMILAMDMLLPFVSLSRPVLCLGFTLLCFPLCLPDSLHALRYSNTLVLCCIFYIACVLVDRAVPLPWPATTSPLSADSLAYAIPIQTFSFCCHFNYMRVYGELQHKPSMPLVTWLIVGTAAFLYAAFSLAGYVAFRGLPPHDILTGFPVSDASVSGIRLALALAMLCKMPLAYQPLRDMLEKVVGVQTCPRAKWCFRTVVTAGFLFAACGIAVTADDLSYVMDWIGATDGILVAFVVPGLFLYYATRHKAYKNALPSYALWLALAMAATGLVLAIFSVHRLV</sequence>
<feature type="transmembrane region" description="Helical" evidence="5">
    <location>
        <begin position="116"/>
        <end position="135"/>
    </location>
</feature>
<feature type="transmembrane region" description="Helical" evidence="5">
    <location>
        <begin position="326"/>
        <end position="345"/>
    </location>
</feature>
<keyword evidence="4 5" id="KW-0472">Membrane</keyword>
<feature type="transmembrane region" description="Helical" evidence="5">
    <location>
        <begin position="287"/>
        <end position="305"/>
    </location>
</feature>
<dbReference type="Proteomes" id="UP000332933">
    <property type="component" value="Unassembled WGS sequence"/>
</dbReference>
<proteinExistence type="predicted"/>
<dbReference type="OrthoDB" id="438545at2759"/>
<feature type="transmembrane region" description="Helical" evidence="5">
    <location>
        <begin position="357"/>
        <end position="378"/>
    </location>
</feature>
<evidence type="ECO:0000256" key="1">
    <source>
        <dbReference type="ARBA" id="ARBA00004141"/>
    </source>
</evidence>
<feature type="transmembrane region" description="Helical" evidence="5">
    <location>
        <begin position="70"/>
        <end position="95"/>
    </location>
</feature>
<dbReference type="InterPro" id="IPR013057">
    <property type="entry name" value="AA_transpt_TM"/>
</dbReference>
<organism evidence="8 9">
    <name type="scientific">Aphanomyces stellatus</name>
    <dbReference type="NCBI Taxonomy" id="120398"/>
    <lineage>
        <taxon>Eukaryota</taxon>
        <taxon>Sar</taxon>
        <taxon>Stramenopiles</taxon>
        <taxon>Oomycota</taxon>
        <taxon>Saprolegniomycetes</taxon>
        <taxon>Saprolegniales</taxon>
        <taxon>Verrucalvaceae</taxon>
        <taxon>Aphanomyces</taxon>
    </lineage>
</organism>
<dbReference type="Pfam" id="PF01490">
    <property type="entry name" value="Aa_trans"/>
    <property type="match status" value="1"/>
</dbReference>
<reference evidence="8 9" key="1">
    <citation type="submission" date="2019-03" db="EMBL/GenBank/DDBJ databases">
        <authorList>
            <person name="Gaulin E."/>
            <person name="Dumas B."/>
        </authorList>
    </citation>
    <scope>NUCLEOTIDE SEQUENCE [LARGE SCALE GENOMIC DNA]</scope>
    <source>
        <strain evidence="8">CBS 568.67</strain>
    </source>
</reference>
<feature type="transmembrane region" description="Helical" evidence="5">
    <location>
        <begin position="147"/>
        <end position="165"/>
    </location>
</feature>
<feature type="transmembrane region" description="Helical" evidence="5">
    <location>
        <begin position="390"/>
        <end position="410"/>
    </location>
</feature>
<feature type="domain" description="Amino acid transporter transmembrane" evidence="6">
    <location>
        <begin position="39"/>
        <end position="411"/>
    </location>
</feature>
<gene>
    <name evidence="8" type="primary">Aste57867_16204</name>
    <name evidence="7" type="ORF">As57867_016148</name>
    <name evidence="8" type="ORF">ASTE57867_16204</name>
</gene>
<feature type="transmembrane region" description="Helical" evidence="5">
    <location>
        <begin position="177"/>
        <end position="199"/>
    </location>
</feature>
<feature type="transmembrane region" description="Helical" evidence="5">
    <location>
        <begin position="211"/>
        <end position="231"/>
    </location>
</feature>
<dbReference type="PANTHER" id="PTHR22950:SF702">
    <property type="entry name" value="AMINO ACID TRANSPORTER PROTEIN"/>
    <property type="match status" value="1"/>
</dbReference>
<feature type="transmembrane region" description="Helical" evidence="5">
    <location>
        <begin position="243"/>
        <end position="267"/>
    </location>
</feature>
<evidence type="ECO:0000313" key="9">
    <source>
        <dbReference type="Proteomes" id="UP000332933"/>
    </source>
</evidence>